<gene>
    <name evidence="3" type="ORF">O0235_07455</name>
</gene>
<keyword evidence="2" id="KW-0732">Signal</keyword>
<accession>A0ABY7MA32</accession>
<dbReference type="RefSeq" id="WP_270057915.1">
    <property type="nucleotide sequence ID" value="NZ_CP115149.1"/>
</dbReference>
<proteinExistence type="predicted"/>
<organism evidence="3 4">
    <name type="scientific">Tepidiforma flava</name>
    <dbReference type="NCBI Taxonomy" id="3004094"/>
    <lineage>
        <taxon>Bacteria</taxon>
        <taxon>Bacillati</taxon>
        <taxon>Chloroflexota</taxon>
        <taxon>Tepidiformia</taxon>
        <taxon>Tepidiformales</taxon>
        <taxon>Tepidiformaceae</taxon>
        <taxon>Tepidiforma</taxon>
    </lineage>
</organism>
<feature type="signal peptide" evidence="2">
    <location>
        <begin position="1"/>
        <end position="31"/>
    </location>
</feature>
<feature type="region of interest" description="Disordered" evidence="1">
    <location>
        <begin position="35"/>
        <end position="118"/>
    </location>
</feature>
<evidence type="ECO:0000256" key="1">
    <source>
        <dbReference type="SAM" id="MobiDB-lite"/>
    </source>
</evidence>
<name>A0ABY7MA32_9CHLR</name>
<feature type="chain" id="PRO_5046015640" description="Secreted protein" evidence="2">
    <location>
        <begin position="32"/>
        <end position="118"/>
    </location>
</feature>
<feature type="compositionally biased region" description="Polar residues" evidence="1">
    <location>
        <begin position="35"/>
        <end position="45"/>
    </location>
</feature>
<evidence type="ECO:0008006" key="5">
    <source>
        <dbReference type="Google" id="ProtNLM"/>
    </source>
</evidence>
<sequence>MSLSSIFSRRLYLGVALLALLAIAGSATTLAATQSRAASNDQACAQDTVDDNEQPGAPDTDNIQDECGDQHEDGETNDDNGTVDQHEDGETNDDNGTVDQHEDGETNDDLPGQVSPQN</sequence>
<protein>
    <recommendedName>
        <fullName evidence="5">Secreted protein</fullName>
    </recommendedName>
</protein>
<dbReference type="Proteomes" id="UP001212803">
    <property type="component" value="Chromosome"/>
</dbReference>
<evidence type="ECO:0000313" key="4">
    <source>
        <dbReference type="Proteomes" id="UP001212803"/>
    </source>
</evidence>
<keyword evidence="4" id="KW-1185">Reference proteome</keyword>
<reference evidence="3 4" key="1">
    <citation type="journal article" date="2023" name="ISME J.">
        <title>Thermophilic Dehalococcoidia with unusual traits shed light on an unexpected past.</title>
        <authorList>
            <person name="Palmer M."/>
            <person name="Covington J.K."/>
            <person name="Zhou E.M."/>
            <person name="Thomas S.C."/>
            <person name="Habib N."/>
            <person name="Seymour C.O."/>
            <person name="Lai D."/>
            <person name="Johnston J."/>
            <person name="Hashimi A."/>
            <person name="Jiao J.Y."/>
            <person name="Muok A.R."/>
            <person name="Liu L."/>
            <person name="Xian W.D."/>
            <person name="Zhi X.Y."/>
            <person name="Li M.M."/>
            <person name="Silva L.P."/>
            <person name="Bowen B.P."/>
            <person name="Louie K."/>
            <person name="Briegel A."/>
            <person name="Pett-Ridge J."/>
            <person name="Weber P.K."/>
            <person name="Tocheva E.I."/>
            <person name="Woyke T."/>
            <person name="Northen T.R."/>
            <person name="Mayali X."/>
            <person name="Li W.J."/>
            <person name="Hedlund B.P."/>
        </authorList>
    </citation>
    <scope>NUCLEOTIDE SEQUENCE [LARGE SCALE GENOMIC DNA]</scope>
    <source>
        <strain evidence="3 4">YIM 72310</strain>
    </source>
</reference>
<evidence type="ECO:0000313" key="3">
    <source>
        <dbReference type="EMBL" id="WBL37402.1"/>
    </source>
</evidence>
<dbReference type="EMBL" id="CP115149">
    <property type="protein sequence ID" value="WBL37402.1"/>
    <property type="molecule type" value="Genomic_DNA"/>
</dbReference>
<evidence type="ECO:0000256" key="2">
    <source>
        <dbReference type="SAM" id="SignalP"/>
    </source>
</evidence>